<protein>
    <recommendedName>
        <fullName evidence="6">Transposase</fullName>
    </recommendedName>
</protein>
<keyword evidence="5" id="KW-1185">Reference proteome</keyword>
<dbReference type="AlphaFoldDB" id="A0A814KNX2"/>
<dbReference type="EMBL" id="CAJOBC010004307">
    <property type="protein sequence ID" value="CAF3822811.1"/>
    <property type="molecule type" value="Genomic_DNA"/>
</dbReference>
<dbReference type="Gene3D" id="3.30.420.10">
    <property type="entry name" value="Ribonuclease H-like superfamily/Ribonuclease H"/>
    <property type="match status" value="1"/>
</dbReference>
<dbReference type="EMBL" id="CAJNOQ010004307">
    <property type="protein sequence ID" value="CAF1053531.1"/>
    <property type="molecule type" value="Genomic_DNA"/>
</dbReference>
<accession>A0A814KNX2</accession>
<dbReference type="Proteomes" id="UP000682733">
    <property type="component" value="Unassembled WGS sequence"/>
</dbReference>
<dbReference type="SUPFAM" id="SSF52047">
    <property type="entry name" value="RNI-like"/>
    <property type="match status" value="1"/>
</dbReference>
<comment type="caution">
    <text evidence="2">The sequence shown here is derived from an EMBL/GenBank/DDBJ whole genome shotgun (WGS) entry which is preliminary data.</text>
</comment>
<evidence type="ECO:0000313" key="2">
    <source>
        <dbReference type="EMBL" id="CAF1053531.1"/>
    </source>
</evidence>
<evidence type="ECO:0000313" key="5">
    <source>
        <dbReference type="Proteomes" id="UP000663829"/>
    </source>
</evidence>
<proteinExistence type="predicted"/>
<name>A0A814KNX2_9BILA</name>
<dbReference type="Proteomes" id="UP000677228">
    <property type="component" value="Unassembled WGS sequence"/>
</dbReference>
<reference evidence="2" key="1">
    <citation type="submission" date="2021-02" db="EMBL/GenBank/DDBJ databases">
        <authorList>
            <person name="Nowell W R."/>
        </authorList>
    </citation>
    <scope>NUCLEOTIDE SEQUENCE</scope>
</reference>
<dbReference type="InterPro" id="IPR036397">
    <property type="entry name" value="RNaseH_sf"/>
</dbReference>
<dbReference type="Gene3D" id="3.80.10.10">
    <property type="entry name" value="Ribonuclease Inhibitor"/>
    <property type="match status" value="1"/>
</dbReference>
<dbReference type="Proteomes" id="UP000663829">
    <property type="component" value="Unassembled WGS sequence"/>
</dbReference>
<dbReference type="GO" id="GO:0003676">
    <property type="term" value="F:nucleic acid binding"/>
    <property type="evidence" value="ECO:0007669"/>
    <property type="project" value="InterPro"/>
</dbReference>
<sequence>MNRNQCLRKITRRWVPHFLTKAQKQDRVDYCLEMLEKFDGGRSKRVYDIITGDESWFYYYDPETKRQSQIWVARSDPHPTKTVTAKWYTDECSSNVLKQVEERRRLNDLIIHYDNASAHKATQTMEYLNIQRVKLMGHPACSPDLSPCDFWLFPKIKEQLRGKHFQDINELHAAVQEQMDGLRKEDFYQCYEQWFERMNKCISVQGKAEKAHFATPRSKPHSIALRTMVRSGERYIKVKIERYTTSISVERKMLQFEQLPPEIILDIFLRLEPSALYHSFFNQNQHLNNVIRLCYARTELCFTTNIMFNFYCQKILVHMFNPQRQIVSLSLTSKHNRFKEFHSLFNLEEFTNIKQLRLISLSSNDAKKLLDILPKLRRSLTTLKILFSVRQQGFYAQKLCEMVLCSQTMSVLKRCVLTFYDFIRKLDKISTSNIEYLEIGNILIQDLMRLFQYLPKLRRLAAHSETHFRHYPVSSEYLIPVVFLPTLTHLKLNYFVPLSNIETLLKCIPNLKYLKMTLYDRELVSGLRWEQMINQYLPLLRRFILRLTVLNYQQETLLDINHIIETYKTQFWLDHKWYIGIDLGEIHDLTA</sequence>
<gene>
    <name evidence="2" type="ORF">GPM918_LOCUS16409</name>
    <name evidence="1" type="ORF">OVA965_LOCUS13547</name>
    <name evidence="4" type="ORF">SRO942_LOCUS16409</name>
    <name evidence="3" type="ORF">TMI583_LOCUS13550</name>
</gene>
<dbReference type="EMBL" id="CAJOBA010005667">
    <property type="protein sequence ID" value="CAF3750902.1"/>
    <property type="molecule type" value="Genomic_DNA"/>
</dbReference>
<dbReference type="InterPro" id="IPR032675">
    <property type="entry name" value="LRR_dom_sf"/>
</dbReference>
<evidence type="ECO:0000313" key="1">
    <source>
        <dbReference type="EMBL" id="CAF0980279.1"/>
    </source>
</evidence>
<dbReference type="PANTHER" id="PTHR46060">
    <property type="entry name" value="MARINER MOS1 TRANSPOSASE-LIKE PROTEIN"/>
    <property type="match status" value="1"/>
</dbReference>
<dbReference type="OrthoDB" id="10017160at2759"/>
<dbReference type="InterPro" id="IPR052709">
    <property type="entry name" value="Transposase-MT_Hybrid"/>
</dbReference>
<evidence type="ECO:0000313" key="4">
    <source>
        <dbReference type="EMBL" id="CAF3822811.1"/>
    </source>
</evidence>
<organism evidence="2 5">
    <name type="scientific">Didymodactylos carnosus</name>
    <dbReference type="NCBI Taxonomy" id="1234261"/>
    <lineage>
        <taxon>Eukaryota</taxon>
        <taxon>Metazoa</taxon>
        <taxon>Spiralia</taxon>
        <taxon>Gnathifera</taxon>
        <taxon>Rotifera</taxon>
        <taxon>Eurotatoria</taxon>
        <taxon>Bdelloidea</taxon>
        <taxon>Philodinida</taxon>
        <taxon>Philodinidae</taxon>
        <taxon>Didymodactylos</taxon>
    </lineage>
</organism>
<evidence type="ECO:0008006" key="6">
    <source>
        <dbReference type="Google" id="ProtNLM"/>
    </source>
</evidence>
<dbReference type="Proteomes" id="UP000681722">
    <property type="component" value="Unassembled WGS sequence"/>
</dbReference>
<dbReference type="PANTHER" id="PTHR46060:SF1">
    <property type="entry name" value="MARINER MOS1 TRANSPOSASE-LIKE PROTEIN"/>
    <property type="match status" value="1"/>
</dbReference>
<dbReference type="EMBL" id="CAJNOK010005661">
    <property type="protein sequence ID" value="CAF0980279.1"/>
    <property type="molecule type" value="Genomic_DNA"/>
</dbReference>
<evidence type="ECO:0000313" key="3">
    <source>
        <dbReference type="EMBL" id="CAF3750902.1"/>
    </source>
</evidence>